<dbReference type="RefSeq" id="WP_132592653.1">
    <property type="nucleotide sequence ID" value="NZ_SMKO01000008.1"/>
</dbReference>
<dbReference type="GO" id="GO:0015768">
    <property type="term" value="P:maltose transport"/>
    <property type="evidence" value="ECO:0007669"/>
    <property type="project" value="TreeGrafter"/>
</dbReference>
<protein>
    <submittedName>
        <fullName evidence="5">Extracellular solute-binding protein</fullName>
    </submittedName>
</protein>
<dbReference type="Pfam" id="PF01547">
    <property type="entry name" value="SBP_bac_1"/>
    <property type="match status" value="1"/>
</dbReference>
<organism evidence="5 6">
    <name type="scientific">Nonomuraea deserti</name>
    <dbReference type="NCBI Taxonomy" id="1848322"/>
    <lineage>
        <taxon>Bacteria</taxon>
        <taxon>Bacillati</taxon>
        <taxon>Actinomycetota</taxon>
        <taxon>Actinomycetes</taxon>
        <taxon>Streptosporangiales</taxon>
        <taxon>Streptosporangiaceae</taxon>
        <taxon>Nonomuraea</taxon>
    </lineage>
</organism>
<dbReference type="SUPFAM" id="SSF53850">
    <property type="entry name" value="Periplasmic binding protein-like II"/>
    <property type="match status" value="1"/>
</dbReference>
<dbReference type="GO" id="GO:0042956">
    <property type="term" value="P:maltodextrin transmembrane transport"/>
    <property type="evidence" value="ECO:0007669"/>
    <property type="project" value="TreeGrafter"/>
</dbReference>
<keyword evidence="6" id="KW-1185">Reference proteome</keyword>
<reference evidence="5 6" key="1">
    <citation type="submission" date="2019-03" db="EMBL/GenBank/DDBJ databases">
        <title>Draft genome sequences of novel Actinobacteria.</title>
        <authorList>
            <person name="Sahin N."/>
            <person name="Ay H."/>
            <person name="Saygin H."/>
        </authorList>
    </citation>
    <scope>NUCLEOTIDE SEQUENCE [LARGE SCALE GENOMIC DNA]</scope>
    <source>
        <strain evidence="5 6">KC310</strain>
    </source>
</reference>
<evidence type="ECO:0000256" key="4">
    <source>
        <dbReference type="SAM" id="SignalP"/>
    </source>
</evidence>
<evidence type="ECO:0000313" key="5">
    <source>
        <dbReference type="EMBL" id="TDD11390.1"/>
    </source>
</evidence>
<name>A0A4R4WD91_9ACTN</name>
<evidence type="ECO:0000256" key="1">
    <source>
        <dbReference type="ARBA" id="ARBA00008520"/>
    </source>
</evidence>
<keyword evidence="3 4" id="KW-0732">Signal</keyword>
<accession>A0A4R4WD91</accession>
<comment type="similarity">
    <text evidence="1">Belongs to the bacterial solute-binding protein 1 family.</text>
</comment>
<sequence>MKYRILALAAVLAVGACGTGAEPETGAAASGAPAKLTVWIMDGSVTQELLKKFETEHEDAHKGVDLDIQIQAWDGIGERVTAALASTDAPDVIEVGNTQVAQYSSSGGVTDLTAKIADLKGEDWLPGLAQPGNIDGKQYGIPWYAANRVVVYNKDLFAEAGIKEPPKTRDEWLDITTKLNKGGNQGIYLTGQTWYALAGFIWDEGGDLAVQEGGRWKGALDTPQARAGMDFYQRLQALGKGPKDADEANPPQHEVFAQGKVAQIIAVPGVAARVLEVDDQLKDKMGFFPIPGKTADKPGTVFTGGSDLIIPVASQHQDEAYELVKALAGEKFQKELATTMSFVPNRTSLAGVLSGDEGTAAMAVGAANGRATPNTPNWAAVEATSVIKQYMTAVLTGADPAAEAKKVSESITTTLNSGS</sequence>
<dbReference type="GO" id="GO:1901982">
    <property type="term" value="F:maltose binding"/>
    <property type="evidence" value="ECO:0007669"/>
    <property type="project" value="TreeGrafter"/>
</dbReference>
<evidence type="ECO:0000313" key="6">
    <source>
        <dbReference type="Proteomes" id="UP000295258"/>
    </source>
</evidence>
<dbReference type="AlphaFoldDB" id="A0A4R4WD91"/>
<dbReference type="GO" id="GO:0055052">
    <property type="term" value="C:ATP-binding cassette (ABC) transporter complex, substrate-binding subunit-containing"/>
    <property type="evidence" value="ECO:0007669"/>
    <property type="project" value="TreeGrafter"/>
</dbReference>
<keyword evidence="2" id="KW-0813">Transport</keyword>
<evidence type="ECO:0000256" key="3">
    <source>
        <dbReference type="ARBA" id="ARBA00022729"/>
    </source>
</evidence>
<dbReference type="PANTHER" id="PTHR30061:SF50">
    <property type="entry name" value="MALTOSE_MALTODEXTRIN-BINDING PERIPLASMIC PROTEIN"/>
    <property type="match status" value="1"/>
</dbReference>
<evidence type="ECO:0000256" key="2">
    <source>
        <dbReference type="ARBA" id="ARBA00022448"/>
    </source>
</evidence>
<dbReference type="Gene3D" id="3.40.190.10">
    <property type="entry name" value="Periplasmic binding protein-like II"/>
    <property type="match status" value="2"/>
</dbReference>
<dbReference type="PANTHER" id="PTHR30061">
    <property type="entry name" value="MALTOSE-BINDING PERIPLASMIC PROTEIN"/>
    <property type="match status" value="1"/>
</dbReference>
<feature type="signal peptide" evidence="4">
    <location>
        <begin position="1"/>
        <end position="21"/>
    </location>
</feature>
<dbReference type="EMBL" id="SMKO01000008">
    <property type="protein sequence ID" value="TDD11390.1"/>
    <property type="molecule type" value="Genomic_DNA"/>
</dbReference>
<feature type="chain" id="PRO_5020634484" evidence="4">
    <location>
        <begin position="22"/>
        <end position="419"/>
    </location>
</feature>
<comment type="caution">
    <text evidence="5">The sequence shown here is derived from an EMBL/GenBank/DDBJ whole genome shotgun (WGS) entry which is preliminary data.</text>
</comment>
<dbReference type="PROSITE" id="PS51257">
    <property type="entry name" value="PROKAR_LIPOPROTEIN"/>
    <property type="match status" value="1"/>
</dbReference>
<gene>
    <name evidence="5" type="ORF">E1292_05580</name>
</gene>
<dbReference type="Proteomes" id="UP000295258">
    <property type="component" value="Unassembled WGS sequence"/>
</dbReference>
<dbReference type="InterPro" id="IPR006059">
    <property type="entry name" value="SBP"/>
</dbReference>
<proteinExistence type="inferred from homology"/>